<feature type="compositionally biased region" description="Polar residues" evidence="8">
    <location>
        <begin position="84"/>
        <end position="106"/>
    </location>
</feature>
<dbReference type="CDD" id="cd00067">
    <property type="entry name" value="GAL4"/>
    <property type="match status" value="1"/>
</dbReference>
<dbReference type="Pfam" id="PF04082">
    <property type="entry name" value="Fungal_trans"/>
    <property type="match status" value="1"/>
</dbReference>
<dbReference type="SMART" id="SM00066">
    <property type="entry name" value="GAL4"/>
    <property type="match status" value="1"/>
</dbReference>
<dbReference type="InterPro" id="IPR001138">
    <property type="entry name" value="Zn2Cys6_DnaBD"/>
</dbReference>
<dbReference type="SUPFAM" id="SSF57701">
    <property type="entry name" value="Zn2/Cys6 DNA-binding domain"/>
    <property type="match status" value="1"/>
</dbReference>
<keyword evidence="7" id="KW-0539">Nucleus</keyword>
<dbReference type="SMART" id="SM00906">
    <property type="entry name" value="Fungal_trans"/>
    <property type="match status" value="1"/>
</dbReference>
<keyword evidence="3" id="KW-0862">Zinc</keyword>
<feature type="domain" description="Zn(2)-C6 fungal-type" evidence="9">
    <location>
        <begin position="38"/>
        <end position="70"/>
    </location>
</feature>
<dbReference type="AlphaFoldDB" id="A0AAN6EQG3"/>
<reference evidence="10" key="1">
    <citation type="submission" date="2023-01" db="EMBL/GenBank/DDBJ databases">
        <title>Exophiala dermititidis isolated from Cystic Fibrosis Patient.</title>
        <authorList>
            <person name="Kurbessoian T."/>
            <person name="Crocker A."/>
            <person name="Murante D."/>
            <person name="Hogan D.A."/>
            <person name="Stajich J.E."/>
        </authorList>
    </citation>
    <scope>NUCLEOTIDE SEQUENCE</scope>
    <source>
        <strain evidence="10">Ex8</strain>
    </source>
</reference>
<dbReference type="GO" id="GO:0003677">
    <property type="term" value="F:DNA binding"/>
    <property type="evidence" value="ECO:0007669"/>
    <property type="project" value="UniProtKB-KW"/>
</dbReference>
<feature type="region of interest" description="Disordered" evidence="8">
    <location>
        <begin position="839"/>
        <end position="917"/>
    </location>
</feature>
<name>A0AAN6EQG3_EXODE</name>
<sequence>MQSYPTTSGPPPGPPPGPKNYVFVDEHNRHKRLKVMRACEGCRRRKIKCDSATTNTWPCAACVRLKLHCVPPAGGIDAEAGDLGQSSGAEGSIEPQSFLSTPSAPTQSAQSYAPAVQDFTVGQANTFAYDPYATDYQKPPYGNVARQYGSYFPDQQQFTGTLNDTYQSDFSIYGQAQHDSQQPFDRENADSSPADPVTAEGLMEHLGSLKIEENGIAPYLRSEKKDGKEPDTPVQEAEPEVKVPTVFNTGAGSQIRIPPALMPSQEEAMRAFKIFFRDVHPYVPVLNRRRFYEQWHNDKDSISPLVLEAVFANAGRLSDDPAQGAQWIAMANQHEPCFLDSPRLSTVQALLLLLKARESVPKRGYYYRSWMTCKTAVSMAKDLELHEHHEIHASGESCGSDPVECLTKTRVWQTLLVCETMVGGPQGRTDLGVDPHSVDASTNPPCSDMDDFEKAISRQFAYFVRNVRNIRLITGVSHKLKKKKDWGLDQEFVAYNAAFKKWPDELPKDLQVVLPPNGGIPSLPSHFVGNMHSHYHLGVVMLHRPQLKASESFAADSQWRHHMSVCYNSAKVLCRLQEGILAKWDMVGLQCMQRGINFTIYAILTCIMLHLIALSSPDPEYNSEARDYFVRHMRILERCVAAWPMPDTEAQINALRAAFSADVNKPFELKPTFPLGSPSDQSRSSPASQPSYEKQSLQQQQQQLQQQHPPLPQTQPHQLLDLQQQQQQQQQQPQPGSYLPQHMSQMRQAQTPYLATPPVSAYSSDSKPQTPVFAQQASFEMPEQQFSSAMPAATGGFYQQQQQPPTSAPDMNVQWNPTPIIEQFDAAFAIPPSALAPPPSMYGSTGSSPPGGNIPANFQASFTSAGSPTYGYGQQQQQYFAQQMQPQSQSQSQQPQQSFHDTSSPPIPTPYSASPVGSSMLITSRQWQQSVANVIDSAGLKRRWNYGQD</sequence>
<evidence type="ECO:0000313" key="11">
    <source>
        <dbReference type="Proteomes" id="UP001161757"/>
    </source>
</evidence>
<dbReference type="PANTHER" id="PTHR31313:SF79">
    <property type="entry name" value="C6 FINGER DOMAIN-CONTAINING PROTEIN"/>
    <property type="match status" value="1"/>
</dbReference>
<evidence type="ECO:0000256" key="5">
    <source>
        <dbReference type="ARBA" id="ARBA00023125"/>
    </source>
</evidence>
<keyword evidence="5" id="KW-0238">DNA-binding</keyword>
<evidence type="ECO:0000256" key="3">
    <source>
        <dbReference type="ARBA" id="ARBA00022833"/>
    </source>
</evidence>
<evidence type="ECO:0000259" key="9">
    <source>
        <dbReference type="PROSITE" id="PS50048"/>
    </source>
</evidence>
<evidence type="ECO:0000256" key="2">
    <source>
        <dbReference type="ARBA" id="ARBA00022723"/>
    </source>
</evidence>
<dbReference type="GO" id="GO:0008270">
    <property type="term" value="F:zinc ion binding"/>
    <property type="evidence" value="ECO:0007669"/>
    <property type="project" value="InterPro"/>
</dbReference>
<dbReference type="Proteomes" id="UP001161757">
    <property type="component" value="Unassembled WGS sequence"/>
</dbReference>
<comment type="subcellular location">
    <subcellularLocation>
        <location evidence="1">Nucleus</location>
    </subcellularLocation>
</comment>
<feature type="compositionally biased region" description="Low complexity" evidence="8">
    <location>
        <begin position="874"/>
        <end position="898"/>
    </location>
</feature>
<dbReference type="InterPro" id="IPR036864">
    <property type="entry name" value="Zn2-C6_fun-type_DNA-bd_sf"/>
</dbReference>
<proteinExistence type="predicted"/>
<organism evidence="10 11">
    <name type="scientific">Exophiala dermatitidis</name>
    <name type="common">Black yeast-like fungus</name>
    <name type="synonym">Wangiella dermatitidis</name>
    <dbReference type="NCBI Taxonomy" id="5970"/>
    <lineage>
        <taxon>Eukaryota</taxon>
        <taxon>Fungi</taxon>
        <taxon>Dikarya</taxon>
        <taxon>Ascomycota</taxon>
        <taxon>Pezizomycotina</taxon>
        <taxon>Eurotiomycetes</taxon>
        <taxon>Chaetothyriomycetidae</taxon>
        <taxon>Chaetothyriales</taxon>
        <taxon>Herpotrichiellaceae</taxon>
        <taxon>Exophiala</taxon>
    </lineage>
</organism>
<evidence type="ECO:0000313" key="10">
    <source>
        <dbReference type="EMBL" id="KAJ8987970.1"/>
    </source>
</evidence>
<keyword evidence="4" id="KW-0805">Transcription regulation</keyword>
<evidence type="ECO:0000256" key="1">
    <source>
        <dbReference type="ARBA" id="ARBA00004123"/>
    </source>
</evidence>
<dbReference type="PROSITE" id="PS00463">
    <property type="entry name" value="ZN2_CY6_FUNGAL_1"/>
    <property type="match status" value="1"/>
</dbReference>
<dbReference type="GO" id="GO:0005634">
    <property type="term" value="C:nucleus"/>
    <property type="evidence" value="ECO:0007669"/>
    <property type="project" value="UniProtKB-SubCell"/>
</dbReference>
<evidence type="ECO:0000256" key="7">
    <source>
        <dbReference type="ARBA" id="ARBA00023242"/>
    </source>
</evidence>
<dbReference type="GO" id="GO:0006351">
    <property type="term" value="P:DNA-templated transcription"/>
    <property type="evidence" value="ECO:0007669"/>
    <property type="project" value="InterPro"/>
</dbReference>
<dbReference type="Gene3D" id="4.10.240.10">
    <property type="entry name" value="Zn(2)-C6 fungal-type DNA-binding domain"/>
    <property type="match status" value="1"/>
</dbReference>
<feature type="region of interest" description="Disordered" evidence="8">
    <location>
        <begin position="1"/>
        <end position="20"/>
    </location>
</feature>
<evidence type="ECO:0000256" key="4">
    <source>
        <dbReference type="ARBA" id="ARBA00023015"/>
    </source>
</evidence>
<accession>A0AAN6EQG3</accession>
<feature type="region of interest" description="Disordered" evidence="8">
    <location>
        <begin position="670"/>
        <end position="748"/>
    </location>
</feature>
<gene>
    <name evidence="10" type="ORF">HRR80_008051</name>
</gene>
<keyword evidence="6" id="KW-0804">Transcription</keyword>
<dbReference type="EMBL" id="JAJGCB010000021">
    <property type="protein sequence ID" value="KAJ8987970.1"/>
    <property type="molecule type" value="Genomic_DNA"/>
</dbReference>
<feature type="compositionally biased region" description="Pro residues" evidence="8">
    <location>
        <begin position="8"/>
        <end position="18"/>
    </location>
</feature>
<protein>
    <recommendedName>
        <fullName evidence="9">Zn(2)-C6 fungal-type domain-containing protein</fullName>
    </recommendedName>
</protein>
<feature type="compositionally biased region" description="Low complexity" evidence="8">
    <location>
        <begin position="677"/>
        <end position="741"/>
    </location>
</feature>
<dbReference type="InterPro" id="IPR007219">
    <property type="entry name" value="XnlR_reg_dom"/>
</dbReference>
<feature type="region of interest" description="Disordered" evidence="8">
    <location>
        <begin position="80"/>
        <end position="106"/>
    </location>
</feature>
<dbReference type="Pfam" id="PF00172">
    <property type="entry name" value="Zn_clus"/>
    <property type="match status" value="1"/>
</dbReference>
<comment type="caution">
    <text evidence="10">The sequence shown here is derived from an EMBL/GenBank/DDBJ whole genome shotgun (WGS) entry which is preliminary data.</text>
</comment>
<dbReference type="PANTHER" id="PTHR31313">
    <property type="entry name" value="TY1 ENHANCER ACTIVATOR"/>
    <property type="match status" value="1"/>
</dbReference>
<dbReference type="PROSITE" id="PS50048">
    <property type="entry name" value="ZN2_CY6_FUNGAL_2"/>
    <property type="match status" value="1"/>
</dbReference>
<evidence type="ECO:0000256" key="6">
    <source>
        <dbReference type="ARBA" id="ARBA00023163"/>
    </source>
</evidence>
<dbReference type="InterPro" id="IPR051615">
    <property type="entry name" value="Transcr_Regulatory_Elem"/>
</dbReference>
<feature type="compositionally biased region" description="Polar residues" evidence="8">
    <location>
        <begin position="842"/>
        <end position="867"/>
    </location>
</feature>
<dbReference type="CDD" id="cd12148">
    <property type="entry name" value="fungal_TF_MHR"/>
    <property type="match status" value="1"/>
</dbReference>
<keyword evidence="2" id="KW-0479">Metal-binding</keyword>
<evidence type="ECO:0000256" key="8">
    <source>
        <dbReference type="SAM" id="MobiDB-lite"/>
    </source>
</evidence>
<dbReference type="GO" id="GO:0000981">
    <property type="term" value="F:DNA-binding transcription factor activity, RNA polymerase II-specific"/>
    <property type="evidence" value="ECO:0007669"/>
    <property type="project" value="InterPro"/>
</dbReference>